<dbReference type="EMBL" id="VSSQ01109385">
    <property type="protein sequence ID" value="MPN47702.1"/>
    <property type="molecule type" value="Genomic_DNA"/>
</dbReference>
<accession>A0A645IA79</accession>
<dbReference type="Gene3D" id="3.40.50.720">
    <property type="entry name" value="NAD(P)-binding Rossmann-like Domain"/>
    <property type="match status" value="1"/>
</dbReference>
<reference evidence="1" key="1">
    <citation type="submission" date="2019-08" db="EMBL/GenBank/DDBJ databases">
        <authorList>
            <person name="Kucharzyk K."/>
            <person name="Murdoch R.W."/>
            <person name="Higgins S."/>
            <person name="Loffler F."/>
        </authorList>
    </citation>
    <scope>NUCLEOTIDE SEQUENCE</scope>
</reference>
<gene>
    <name evidence="1" type="primary">yjmD_9</name>
    <name evidence="1" type="ORF">SDC9_195306</name>
</gene>
<proteinExistence type="predicted"/>
<protein>
    <submittedName>
        <fullName evidence="1">Putative zinc-type alcohol dehydrogenase-like protein YjmD</fullName>
        <ecNumber evidence="1">1.-.-.-</ecNumber>
    </submittedName>
</protein>
<dbReference type="Gene3D" id="3.90.180.10">
    <property type="entry name" value="Medium-chain alcohol dehydrogenases, catalytic domain"/>
    <property type="match status" value="1"/>
</dbReference>
<dbReference type="EC" id="1.-.-.-" evidence="1"/>
<comment type="caution">
    <text evidence="1">The sequence shown here is derived from an EMBL/GenBank/DDBJ whole genome shotgun (WGS) entry which is preliminary data.</text>
</comment>
<name>A0A645IA79_9ZZZZ</name>
<keyword evidence="1" id="KW-0560">Oxidoreductase</keyword>
<dbReference type="GO" id="GO:0016491">
    <property type="term" value="F:oxidoreductase activity"/>
    <property type="evidence" value="ECO:0007669"/>
    <property type="project" value="UniProtKB-KW"/>
</dbReference>
<sequence length="82" mass="9124">MSFNQNPSAIPAVKLAAKELTILGSRHQTNRFAPVIDYLKTGKLPVEGFVTAEYSFGRMAEAFEFADKNAAFVRKVVINFEL</sequence>
<evidence type="ECO:0000313" key="1">
    <source>
        <dbReference type="EMBL" id="MPN47702.1"/>
    </source>
</evidence>
<dbReference type="AlphaFoldDB" id="A0A645IA79"/>
<organism evidence="1">
    <name type="scientific">bioreactor metagenome</name>
    <dbReference type="NCBI Taxonomy" id="1076179"/>
    <lineage>
        <taxon>unclassified sequences</taxon>
        <taxon>metagenomes</taxon>
        <taxon>ecological metagenomes</taxon>
    </lineage>
</organism>